<gene>
    <name evidence="1" type="ORF">SAMN04488035_2229</name>
</gene>
<dbReference type="Proteomes" id="UP000198520">
    <property type="component" value="Unassembled WGS sequence"/>
</dbReference>
<feature type="non-terminal residue" evidence="1">
    <location>
        <position position="1"/>
    </location>
</feature>
<accession>A0A1I2HCG8</accession>
<evidence type="ECO:0000313" key="1">
    <source>
        <dbReference type="EMBL" id="SFF27248.1"/>
    </source>
</evidence>
<keyword evidence="2" id="KW-1185">Reference proteome</keyword>
<dbReference type="STRING" id="285351.SAMN04488035_2229"/>
<protein>
    <submittedName>
        <fullName evidence="1">Uncharacterized protein</fullName>
    </submittedName>
</protein>
<dbReference type="AlphaFoldDB" id="A0A1I2HCG8"/>
<sequence length="117" mass="11854">EYYGARVRLGTDGSVQLHVTRGSGTPMAGGVVQGVTFGAGDELRLRLQVEGTSPTVVRAKVWPEGSAEPEAWRAVGSDSTAALQAAGGLGIQSYTGGPSGSPSVVFSYDDLQAGSIG</sequence>
<reference evidence="2" key="1">
    <citation type="submission" date="2016-10" db="EMBL/GenBank/DDBJ databases">
        <authorList>
            <person name="Varghese N."/>
            <person name="Submissions S."/>
        </authorList>
    </citation>
    <scope>NUCLEOTIDE SEQUENCE [LARGE SCALE GENOMIC DNA]</scope>
    <source>
        <strain evidence="2">DSM 19083</strain>
    </source>
</reference>
<organism evidence="1 2">
    <name type="scientific">Flavimobilis marinus</name>
    <dbReference type="NCBI Taxonomy" id="285351"/>
    <lineage>
        <taxon>Bacteria</taxon>
        <taxon>Bacillati</taxon>
        <taxon>Actinomycetota</taxon>
        <taxon>Actinomycetes</taxon>
        <taxon>Micrococcales</taxon>
        <taxon>Jonesiaceae</taxon>
        <taxon>Flavimobilis</taxon>
    </lineage>
</organism>
<evidence type="ECO:0000313" key="2">
    <source>
        <dbReference type="Proteomes" id="UP000198520"/>
    </source>
</evidence>
<proteinExistence type="predicted"/>
<name>A0A1I2HCG8_9MICO</name>
<dbReference type="EMBL" id="FONZ01000004">
    <property type="protein sequence ID" value="SFF27248.1"/>
    <property type="molecule type" value="Genomic_DNA"/>
</dbReference>